<proteinExistence type="predicted"/>
<organism evidence="1 2">
    <name type="scientific">Cerasicoccus arenae</name>
    <dbReference type="NCBI Taxonomy" id="424488"/>
    <lineage>
        <taxon>Bacteria</taxon>
        <taxon>Pseudomonadati</taxon>
        <taxon>Verrucomicrobiota</taxon>
        <taxon>Opitutia</taxon>
        <taxon>Puniceicoccales</taxon>
        <taxon>Cerasicoccaceae</taxon>
        <taxon>Cerasicoccus</taxon>
    </lineage>
</organism>
<dbReference type="SUPFAM" id="SSF100950">
    <property type="entry name" value="NagB/RpiA/CoA transferase-like"/>
    <property type="match status" value="1"/>
</dbReference>
<dbReference type="RefSeq" id="WP_189512420.1">
    <property type="nucleotide sequence ID" value="NZ_BMXG01000005.1"/>
</dbReference>
<dbReference type="Gene3D" id="3.40.50.1360">
    <property type="match status" value="1"/>
</dbReference>
<reference evidence="1" key="2">
    <citation type="submission" date="2020-09" db="EMBL/GenBank/DDBJ databases">
        <authorList>
            <person name="Sun Q."/>
            <person name="Kim S."/>
        </authorList>
    </citation>
    <scope>NUCLEOTIDE SEQUENCE</scope>
    <source>
        <strain evidence="1">KCTC 12870</strain>
    </source>
</reference>
<dbReference type="EMBL" id="BMXG01000005">
    <property type="protein sequence ID" value="GHB96002.1"/>
    <property type="molecule type" value="Genomic_DNA"/>
</dbReference>
<keyword evidence="2" id="KW-1185">Reference proteome</keyword>
<evidence type="ECO:0008006" key="3">
    <source>
        <dbReference type="Google" id="ProtNLM"/>
    </source>
</evidence>
<dbReference type="AlphaFoldDB" id="A0A8J3DA64"/>
<evidence type="ECO:0000313" key="2">
    <source>
        <dbReference type="Proteomes" id="UP000642829"/>
    </source>
</evidence>
<evidence type="ECO:0000313" key="1">
    <source>
        <dbReference type="EMBL" id="GHB96002.1"/>
    </source>
</evidence>
<reference evidence="1" key="1">
    <citation type="journal article" date="2014" name="Int. J. Syst. Evol. Microbiol.">
        <title>Complete genome sequence of Corynebacterium casei LMG S-19264T (=DSM 44701T), isolated from a smear-ripened cheese.</title>
        <authorList>
            <consortium name="US DOE Joint Genome Institute (JGI-PGF)"/>
            <person name="Walter F."/>
            <person name="Albersmeier A."/>
            <person name="Kalinowski J."/>
            <person name="Ruckert C."/>
        </authorList>
    </citation>
    <scope>NUCLEOTIDE SEQUENCE</scope>
    <source>
        <strain evidence="1">KCTC 12870</strain>
    </source>
</reference>
<gene>
    <name evidence="1" type="ORF">GCM10007047_09650</name>
</gene>
<dbReference type="InterPro" id="IPR037171">
    <property type="entry name" value="NagB/RpiA_transferase-like"/>
</dbReference>
<sequence length="312" mass="34618">MSRPKSKLAEAWWDYTTLDSDILNDAAKLTAHDLVQLSRPGFTVSIYETPQEFYSAQALEYITAWQQSTPDNPTGICGPIGPTEQLPIVAQMVNALDLNLKSKEAHFWGMDEWVDANDKPVDVSHPLSFARCDNEMCFDRIRPKLALLDANKHFPSGDLTEYSDSYDAVRCVLMQGGQGEIKHWAFNDPLPRTGEFSNAPPSPEQYLSMGTRVVGLHPVTIMQNARTSGGGNVSMVPTRACTVGPRETWKSETVSIWHPGHHDNPFGIRLTALMISKGICDSSVPMSLLAKHNNVRFSYLRSGIGSVEVEMH</sequence>
<dbReference type="Proteomes" id="UP000642829">
    <property type="component" value="Unassembled WGS sequence"/>
</dbReference>
<name>A0A8J3DA64_9BACT</name>
<accession>A0A8J3DA64</accession>
<comment type="caution">
    <text evidence="1">The sequence shown here is derived from an EMBL/GenBank/DDBJ whole genome shotgun (WGS) entry which is preliminary data.</text>
</comment>
<protein>
    <recommendedName>
        <fullName evidence="3">Glucosamine-6-phosphate isomerase</fullName>
    </recommendedName>
</protein>